<evidence type="ECO:0000313" key="12">
    <source>
        <dbReference type="Proteomes" id="UP001634394"/>
    </source>
</evidence>
<dbReference type="Pfam" id="PF03719">
    <property type="entry name" value="Ribosomal_S5_C"/>
    <property type="match status" value="1"/>
</dbReference>
<dbReference type="Proteomes" id="UP001634394">
    <property type="component" value="Unassembled WGS sequence"/>
</dbReference>
<name>A0ABD3VZ34_SINWO</name>
<dbReference type="PROSITE" id="PS50881">
    <property type="entry name" value="S5_DSRBD"/>
    <property type="match status" value="1"/>
</dbReference>
<dbReference type="FunFam" id="3.30.230.10:FF:000002">
    <property type="entry name" value="30S ribosomal protein S5"/>
    <property type="match status" value="1"/>
</dbReference>
<dbReference type="Gene3D" id="3.30.230.10">
    <property type="match status" value="1"/>
</dbReference>
<evidence type="ECO:0000256" key="7">
    <source>
        <dbReference type="ARBA" id="ARBA00041606"/>
    </source>
</evidence>
<dbReference type="PANTHER" id="PTHR48277">
    <property type="entry name" value="MITOCHONDRIAL RIBOSOMAL PROTEIN S5"/>
    <property type="match status" value="1"/>
</dbReference>
<dbReference type="Pfam" id="PF21251">
    <property type="entry name" value="Ribosomal_uS5m_N"/>
    <property type="match status" value="1"/>
</dbReference>
<dbReference type="SUPFAM" id="SSF54768">
    <property type="entry name" value="dsRNA-binding domain-like"/>
    <property type="match status" value="1"/>
</dbReference>
<evidence type="ECO:0000256" key="1">
    <source>
        <dbReference type="ARBA" id="ARBA00004173"/>
    </source>
</evidence>
<keyword evidence="3 8" id="KW-0689">Ribosomal protein</keyword>
<dbReference type="InterPro" id="IPR005324">
    <property type="entry name" value="Ribosomal_uS5_C"/>
</dbReference>
<gene>
    <name evidence="11" type="ORF">ACJMK2_043217</name>
</gene>
<dbReference type="SUPFAM" id="SSF54211">
    <property type="entry name" value="Ribosomal protein S5 domain 2-like"/>
    <property type="match status" value="1"/>
</dbReference>
<evidence type="ECO:0000256" key="6">
    <source>
        <dbReference type="ARBA" id="ARBA00039335"/>
    </source>
</evidence>
<dbReference type="InterPro" id="IPR020568">
    <property type="entry name" value="Ribosomal_Su5_D2-typ_SF"/>
</dbReference>
<keyword evidence="4" id="KW-0496">Mitochondrion</keyword>
<comment type="subcellular location">
    <subcellularLocation>
        <location evidence="1">Mitochondrion</location>
    </subcellularLocation>
</comment>
<evidence type="ECO:0000256" key="3">
    <source>
        <dbReference type="ARBA" id="ARBA00022980"/>
    </source>
</evidence>
<comment type="caution">
    <text evidence="11">The sequence shown here is derived from an EMBL/GenBank/DDBJ whole genome shotgun (WGS) entry which is preliminary data.</text>
</comment>
<dbReference type="PANTHER" id="PTHR48277:SF1">
    <property type="entry name" value="MITOCHONDRIAL RIBOSOMAL PROTEIN S5"/>
    <property type="match status" value="1"/>
</dbReference>
<evidence type="ECO:0000313" key="11">
    <source>
        <dbReference type="EMBL" id="KAL3865868.1"/>
    </source>
</evidence>
<dbReference type="InterPro" id="IPR014721">
    <property type="entry name" value="Ribsml_uS5_D2-typ_fold_subgr"/>
</dbReference>
<evidence type="ECO:0000256" key="8">
    <source>
        <dbReference type="PROSITE-ProRule" id="PRU00268"/>
    </source>
</evidence>
<dbReference type="FunFam" id="3.30.160.20:FF:000022">
    <property type="entry name" value="28S ribosomal protein S5, mitochondrial"/>
    <property type="match status" value="1"/>
</dbReference>
<evidence type="ECO:0000259" key="10">
    <source>
        <dbReference type="PROSITE" id="PS50881"/>
    </source>
</evidence>
<dbReference type="GO" id="GO:0005743">
    <property type="term" value="C:mitochondrial inner membrane"/>
    <property type="evidence" value="ECO:0007669"/>
    <property type="project" value="UniProtKB-ARBA"/>
</dbReference>
<dbReference type="GO" id="GO:0005763">
    <property type="term" value="C:mitochondrial small ribosomal subunit"/>
    <property type="evidence" value="ECO:0007669"/>
    <property type="project" value="UniProtKB-ARBA"/>
</dbReference>
<evidence type="ECO:0000256" key="2">
    <source>
        <dbReference type="ARBA" id="ARBA00008945"/>
    </source>
</evidence>
<dbReference type="EMBL" id="JBJQND010000009">
    <property type="protein sequence ID" value="KAL3865868.1"/>
    <property type="molecule type" value="Genomic_DNA"/>
</dbReference>
<evidence type="ECO:0000256" key="5">
    <source>
        <dbReference type="ARBA" id="ARBA00023274"/>
    </source>
</evidence>
<dbReference type="InterPro" id="IPR048584">
    <property type="entry name" value="Ribosomal_uS5m_N"/>
</dbReference>
<keyword evidence="5 8" id="KW-0687">Ribonucleoprotein</keyword>
<keyword evidence="12" id="KW-1185">Reference proteome</keyword>
<protein>
    <recommendedName>
        <fullName evidence="6">Small ribosomal subunit protein uS5m</fullName>
    </recommendedName>
    <alternativeName>
        <fullName evidence="7">28S ribosomal protein S5, mitochondrial</fullName>
    </alternativeName>
</protein>
<reference evidence="11 12" key="1">
    <citation type="submission" date="2024-11" db="EMBL/GenBank/DDBJ databases">
        <title>Chromosome-level genome assembly of the freshwater bivalve Anodonta woodiana.</title>
        <authorList>
            <person name="Chen X."/>
        </authorList>
    </citation>
    <scope>NUCLEOTIDE SEQUENCE [LARGE SCALE GENOMIC DNA]</scope>
    <source>
        <strain evidence="11">MN2024</strain>
        <tissue evidence="11">Gills</tissue>
    </source>
</reference>
<evidence type="ECO:0000256" key="4">
    <source>
        <dbReference type="ARBA" id="ARBA00023128"/>
    </source>
</evidence>
<dbReference type="InterPro" id="IPR013810">
    <property type="entry name" value="Ribosomal_uS5_N"/>
</dbReference>
<dbReference type="GO" id="GO:0003735">
    <property type="term" value="F:structural constituent of ribosome"/>
    <property type="evidence" value="ECO:0007669"/>
    <property type="project" value="UniProtKB-UniRule"/>
</dbReference>
<proteinExistence type="inferred from homology"/>
<accession>A0ABD3VZ34</accession>
<sequence length="435" mass="50136">MAAGWFNLSRMAVHHLIIQGKVASTDFILCKAAIWRSCQGINNKCFLQSVRHVTFINKQTSVDIWKSATGVSNVGRKRGRARSSRRFVDLNKNRKLGEGREGMQWPGLNSPVFSRKDGREVNKLKVLPPNPEKQEELIKLREQSMKRKGRKISPLHRGWTGNKLPGTSIGCPDPVEDYTFEGFDTSVLEFKRVSSMTGTMGRRSRFSAFVVTGNGNGLAGYGIGKAPNGRSALRMAMNRAAQHLIYVDRYENKTVFHNFFVAFHKTRLFVEKKEQGYGLVCHRALKTIAQKIGIQDLYCKVEGSTRNIQSLTKAFFEGLRRQETHQELADRLSLHVVEYRPEMDNIPRVVASPMSNVREKREDGEEEVDFETLYYSGRLPFRKPKQEPFYSKYQSFERKMRQEYKRRNQPDALRLRIVHGLQPDYEVNRPKTKKQ</sequence>
<comment type="similarity">
    <text evidence="2 9">Belongs to the universal ribosomal protein uS5 family.</text>
</comment>
<dbReference type="AlphaFoldDB" id="A0ABD3VZ34"/>
<dbReference type="Gene3D" id="3.30.160.20">
    <property type="match status" value="1"/>
</dbReference>
<dbReference type="InterPro" id="IPR000851">
    <property type="entry name" value="Ribosomal_uS5"/>
</dbReference>
<organism evidence="11 12">
    <name type="scientific">Sinanodonta woodiana</name>
    <name type="common">Chinese pond mussel</name>
    <name type="synonym">Anodonta woodiana</name>
    <dbReference type="NCBI Taxonomy" id="1069815"/>
    <lineage>
        <taxon>Eukaryota</taxon>
        <taxon>Metazoa</taxon>
        <taxon>Spiralia</taxon>
        <taxon>Lophotrochozoa</taxon>
        <taxon>Mollusca</taxon>
        <taxon>Bivalvia</taxon>
        <taxon>Autobranchia</taxon>
        <taxon>Heteroconchia</taxon>
        <taxon>Palaeoheterodonta</taxon>
        <taxon>Unionida</taxon>
        <taxon>Unionoidea</taxon>
        <taxon>Unionidae</taxon>
        <taxon>Unioninae</taxon>
        <taxon>Sinanodonta</taxon>
    </lineage>
</organism>
<dbReference type="Pfam" id="PF00333">
    <property type="entry name" value="Ribosomal_S5"/>
    <property type="match status" value="1"/>
</dbReference>
<evidence type="ECO:0000256" key="9">
    <source>
        <dbReference type="RuleBase" id="RU003823"/>
    </source>
</evidence>
<feature type="domain" description="S5 DRBM" evidence="10">
    <location>
        <begin position="183"/>
        <end position="247"/>
    </location>
</feature>